<name>A0A0C3PZP6_PISTI</name>
<evidence type="ECO:0000313" key="1">
    <source>
        <dbReference type="EMBL" id="KIO14939.1"/>
    </source>
</evidence>
<evidence type="ECO:0000313" key="2">
    <source>
        <dbReference type="Proteomes" id="UP000054217"/>
    </source>
</evidence>
<keyword evidence="2" id="KW-1185">Reference proteome</keyword>
<protein>
    <submittedName>
        <fullName evidence="1">Uncharacterized protein</fullName>
    </submittedName>
</protein>
<gene>
    <name evidence="1" type="ORF">M404DRAFT_194895</name>
</gene>
<organism evidence="1 2">
    <name type="scientific">Pisolithus tinctorius Marx 270</name>
    <dbReference type="NCBI Taxonomy" id="870435"/>
    <lineage>
        <taxon>Eukaryota</taxon>
        <taxon>Fungi</taxon>
        <taxon>Dikarya</taxon>
        <taxon>Basidiomycota</taxon>
        <taxon>Agaricomycotina</taxon>
        <taxon>Agaricomycetes</taxon>
        <taxon>Agaricomycetidae</taxon>
        <taxon>Boletales</taxon>
        <taxon>Sclerodermatineae</taxon>
        <taxon>Pisolithaceae</taxon>
        <taxon>Pisolithus</taxon>
    </lineage>
</organism>
<dbReference type="AlphaFoldDB" id="A0A0C3PZP6"/>
<proteinExistence type="predicted"/>
<sequence>MPYFIPDHWPTRIPFGQFGGQIHIPNAAPHHRRARGVTNEQAALAWRGDYY</sequence>
<reference evidence="2" key="2">
    <citation type="submission" date="2015-01" db="EMBL/GenBank/DDBJ databases">
        <title>Evolutionary Origins and Diversification of the Mycorrhizal Mutualists.</title>
        <authorList>
            <consortium name="DOE Joint Genome Institute"/>
            <consortium name="Mycorrhizal Genomics Consortium"/>
            <person name="Kohler A."/>
            <person name="Kuo A."/>
            <person name="Nagy L.G."/>
            <person name="Floudas D."/>
            <person name="Copeland A."/>
            <person name="Barry K.W."/>
            <person name="Cichocki N."/>
            <person name="Veneault-Fourrey C."/>
            <person name="LaButti K."/>
            <person name="Lindquist E.A."/>
            <person name="Lipzen A."/>
            <person name="Lundell T."/>
            <person name="Morin E."/>
            <person name="Murat C."/>
            <person name="Riley R."/>
            <person name="Ohm R."/>
            <person name="Sun H."/>
            <person name="Tunlid A."/>
            <person name="Henrissat B."/>
            <person name="Grigoriev I.V."/>
            <person name="Hibbett D.S."/>
            <person name="Martin F."/>
        </authorList>
    </citation>
    <scope>NUCLEOTIDE SEQUENCE [LARGE SCALE GENOMIC DNA]</scope>
    <source>
        <strain evidence="2">Marx 270</strain>
    </source>
</reference>
<dbReference type="InParanoid" id="A0A0C3PZP6"/>
<dbReference type="Proteomes" id="UP000054217">
    <property type="component" value="Unassembled WGS sequence"/>
</dbReference>
<accession>A0A0C3PZP6</accession>
<reference evidence="1 2" key="1">
    <citation type="submission" date="2014-04" db="EMBL/GenBank/DDBJ databases">
        <authorList>
            <consortium name="DOE Joint Genome Institute"/>
            <person name="Kuo A."/>
            <person name="Kohler A."/>
            <person name="Costa M.D."/>
            <person name="Nagy L.G."/>
            <person name="Floudas D."/>
            <person name="Copeland A."/>
            <person name="Barry K.W."/>
            <person name="Cichocki N."/>
            <person name="Veneault-Fourrey C."/>
            <person name="LaButti K."/>
            <person name="Lindquist E.A."/>
            <person name="Lipzen A."/>
            <person name="Lundell T."/>
            <person name="Morin E."/>
            <person name="Murat C."/>
            <person name="Sun H."/>
            <person name="Tunlid A."/>
            <person name="Henrissat B."/>
            <person name="Grigoriev I.V."/>
            <person name="Hibbett D.S."/>
            <person name="Martin F."/>
            <person name="Nordberg H.P."/>
            <person name="Cantor M.N."/>
            <person name="Hua S.X."/>
        </authorList>
    </citation>
    <scope>NUCLEOTIDE SEQUENCE [LARGE SCALE GENOMIC DNA]</scope>
    <source>
        <strain evidence="1 2">Marx 270</strain>
    </source>
</reference>
<dbReference type="EMBL" id="KN831944">
    <property type="protein sequence ID" value="KIO14939.1"/>
    <property type="molecule type" value="Genomic_DNA"/>
</dbReference>
<dbReference type="HOGENOM" id="CLU_3107336_0_0_1"/>